<proteinExistence type="predicted"/>
<evidence type="ECO:0000256" key="2">
    <source>
        <dbReference type="ARBA" id="ARBA00022801"/>
    </source>
</evidence>
<dbReference type="SUPFAM" id="SSF53163">
    <property type="entry name" value="HybD-like"/>
    <property type="match status" value="1"/>
</dbReference>
<dbReference type="InterPro" id="IPR005080">
    <property type="entry name" value="Peptidase_A25"/>
</dbReference>
<evidence type="ECO:0000256" key="1">
    <source>
        <dbReference type="ARBA" id="ARBA00022670"/>
    </source>
</evidence>
<dbReference type="Proteomes" id="UP000319716">
    <property type="component" value="Unassembled WGS sequence"/>
</dbReference>
<protein>
    <submittedName>
        <fullName evidence="4">Uncharacterized protein</fullName>
    </submittedName>
</protein>
<dbReference type="GO" id="GO:0009847">
    <property type="term" value="P:spore germination"/>
    <property type="evidence" value="ECO:0007669"/>
    <property type="project" value="InterPro"/>
</dbReference>
<dbReference type="EMBL" id="BEXB01000013">
    <property type="protein sequence ID" value="GAY76340.1"/>
    <property type="molecule type" value="Genomic_DNA"/>
</dbReference>
<evidence type="ECO:0000313" key="5">
    <source>
        <dbReference type="Proteomes" id="UP000319716"/>
    </source>
</evidence>
<dbReference type="Pfam" id="PF03418">
    <property type="entry name" value="Peptidase_A25"/>
    <property type="match status" value="1"/>
</dbReference>
<dbReference type="InterPro" id="IPR023430">
    <property type="entry name" value="Pept_HybD-like_dom_sf"/>
</dbReference>
<sequence>MSHELDLKKYSVRTDLAIEANERKPDVPGLHTEHFDEAGVKITKMTIDSQAAAVIRKKEGAYLTLKQRTCEQAIRLLRNALKNCLQNTSPPF</sequence>
<gene>
    <name evidence="4" type="ORF">NBRC111894_1894</name>
</gene>
<dbReference type="Gene3D" id="3.40.50.1450">
    <property type="entry name" value="HybD-like"/>
    <property type="match status" value="1"/>
</dbReference>
<dbReference type="GO" id="GO:0008233">
    <property type="term" value="F:peptidase activity"/>
    <property type="evidence" value="ECO:0007669"/>
    <property type="project" value="UniProtKB-KW"/>
</dbReference>
<dbReference type="AlphaFoldDB" id="A0A4Y1ZBE7"/>
<keyword evidence="1" id="KW-0645">Protease</keyword>
<accession>A0A4Y1ZBE7</accession>
<dbReference type="GO" id="GO:0006508">
    <property type="term" value="P:proteolysis"/>
    <property type="evidence" value="ECO:0007669"/>
    <property type="project" value="UniProtKB-KW"/>
</dbReference>
<keyword evidence="3" id="KW-0865">Zymogen</keyword>
<keyword evidence="2" id="KW-0378">Hydrolase</keyword>
<comment type="caution">
    <text evidence="4">The sequence shown here is derived from an EMBL/GenBank/DDBJ whole genome shotgun (WGS) entry which is preliminary data.</text>
</comment>
<evidence type="ECO:0000313" key="4">
    <source>
        <dbReference type="EMBL" id="GAY76340.1"/>
    </source>
</evidence>
<organism evidence="4 5">
    <name type="scientific">Sporolactobacillus inulinus</name>
    <dbReference type="NCBI Taxonomy" id="2078"/>
    <lineage>
        <taxon>Bacteria</taxon>
        <taxon>Bacillati</taxon>
        <taxon>Bacillota</taxon>
        <taxon>Bacilli</taxon>
        <taxon>Bacillales</taxon>
        <taxon>Sporolactobacillaceae</taxon>
        <taxon>Sporolactobacillus</taxon>
    </lineage>
</organism>
<reference evidence="4 5" key="1">
    <citation type="submission" date="2017-11" db="EMBL/GenBank/DDBJ databases">
        <title>Draft Genome Sequence of Sporolactobacillus inulinus NBRC 111894 Isolated from Koso, a Japanese Sugar-Vegetable Fermented Beverage.</title>
        <authorList>
            <person name="Chiou T.Y."/>
            <person name="Oshima K."/>
            <person name="Suda W."/>
            <person name="Hattori M."/>
            <person name="Takahashi T."/>
        </authorList>
    </citation>
    <scope>NUCLEOTIDE SEQUENCE [LARGE SCALE GENOMIC DNA]</scope>
    <source>
        <strain evidence="4 5">NBRC111894</strain>
    </source>
</reference>
<evidence type="ECO:0000256" key="3">
    <source>
        <dbReference type="ARBA" id="ARBA00023145"/>
    </source>
</evidence>
<name>A0A4Y1ZBE7_9BACL</name>